<dbReference type="PANTHER" id="PTHR33096:SF1">
    <property type="entry name" value="CXC1-LIKE CYSTEINE CLUSTER ASSOCIATED WITH KDZ TRANSPOSASES DOMAIN-CONTAINING PROTEIN"/>
    <property type="match status" value="1"/>
</dbReference>
<evidence type="ECO:0008006" key="4">
    <source>
        <dbReference type="Google" id="ProtNLM"/>
    </source>
</evidence>
<protein>
    <recommendedName>
        <fullName evidence="4">CxC1-like cysteine cluster associated with KDZ transposases domain-containing protein</fullName>
    </recommendedName>
</protein>
<gene>
    <name evidence="2" type="ORF">MSAN_00848200</name>
</gene>
<comment type="caution">
    <text evidence="2">The sequence shown here is derived from an EMBL/GenBank/DDBJ whole genome shotgun (WGS) entry which is preliminary data.</text>
</comment>
<feature type="region of interest" description="Disordered" evidence="1">
    <location>
        <begin position="801"/>
        <end position="874"/>
    </location>
</feature>
<dbReference type="Proteomes" id="UP000623467">
    <property type="component" value="Unassembled WGS sequence"/>
</dbReference>
<sequence length="874" mass="101392">MESRRRCRALTRKKKSRPDYRVRTDRTQNLVNGWEIQIDRLVVAYMAWCAEADLGTSRSETPSMEEKMRLTIVDLYETRTTDVDLSSGGGAGVASALIKQGLVPCSPWTPSVAIATRVLELYRTTHIRCPQLAIQAFVKSLCDLHGVAYRPYLREQFSIAYDVYLELRRKTDALVNQALGRDAPKWRLKHTCPACMYKLEGEDELIFSMLTTMDGNDLLKRVLRRSKTDGSEDEPTLGPSIEREDSRDGGEDYFLTREQVDRWAKERVAEILPADAQNPCSERWKNMINDVTSRMWGIFDETGIFLALCRHGFVLVVADMVRSGELAKYPLAVVDTLLEAFGLKIGGGYDIGCHFEMTINNSDLGDKARNNQFRSLVGSFHGHAHNRLCQLSFLATYVQGMGLEDLEGCERYFSRSNGLARSVRYASKFHRKQEIVTFMRQIDDLEIYANLSKFLCDNYRQALKILKSEPELKRWMSVEGIDDYDTFHVWLEEEREYLMGMEDGLPKKREETVEMEYVKRLKNLESSQGRLSSILKAEKAALSDRADFNPAPISQVARRHAVEHRNRDAELVQDLEVRLGITQRWTSGSPEWILAEKSIMDHRYLDALDEIERIIVERLFEMTKIHQSGTGYKMRRHIAKALQARSKAIRNAIDRYNTVAEEMDPPKPTLSWEEVVNYGFLAEFDILRDTGDSIQSRPWTRRSYRVAMDRYFKILRAKEEIQRLNIEIKRVVTWIEDEDWFLRRKEAEYKDLNPPLAVQISRYRQRRARSDYNHMQRFWALAKMPGFTGSVVPGVSVERQQARRAERASHQQTSREMEMEVVDERERWNSSQEGEWEDDDDEGEEAEQEKVSTLMYQMSVLAVDQDDGRTHQLD</sequence>
<evidence type="ECO:0000313" key="3">
    <source>
        <dbReference type="Proteomes" id="UP000623467"/>
    </source>
</evidence>
<name>A0A8H6YZH8_9AGAR</name>
<evidence type="ECO:0000256" key="1">
    <source>
        <dbReference type="SAM" id="MobiDB-lite"/>
    </source>
</evidence>
<feature type="region of interest" description="Disordered" evidence="1">
    <location>
        <begin position="226"/>
        <end position="248"/>
    </location>
</feature>
<dbReference type="Pfam" id="PF18758">
    <property type="entry name" value="KDZ"/>
    <property type="match status" value="1"/>
</dbReference>
<organism evidence="2 3">
    <name type="scientific">Mycena sanguinolenta</name>
    <dbReference type="NCBI Taxonomy" id="230812"/>
    <lineage>
        <taxon>Eukaryota</taxon>
        <taxon>Fungi</taxon>
        <taxon>Dikarya</taxon>
        <taxon>Basidiomycota</taxon>
        <taxon>Agaricomycotina</taxon>
        <taxon>Agaricomycetes</taxon>
        <taxon>Agaricomycetidae</taxon>
        <taxon>Agaricales</taxon>
        <taxon>Marasmiineae</taxon>
        <taxon>Mycenaceae</taxon>
        <taxon>Mycena</taxon>
    </lineage>
</organism>
<feature type="compositionally biased region" description="Acidic residues" evidence="1">
    <location>
        <begin position="834"/>
        <end position="847"/>
    </location>
</feature>
<evidence type="ECO:0000313" key="2">
    <source>
        <dbReference type="EMBL" id="KAF7367837.1"/>
    </source>
</evidence>
<proteinExistence type="predicted"/>
<dbReference type="EMBL" id="JACAZH010000005">
    <property type="protein sequence ID" value="KAF7367837.1"/>
    <property type="molecule type" value="Genomic_DNA"/>
</dbReference>
<dbReference type="PANTHER" id="PTHR33096">
    <property type="entry name" value="CXC2 DOMAIN-CONTAINING PROTEIN"/>
    <property type="match status" value="1"/>
</dbReference>
<reference evidence="2" key="1">
    <citation type="submission" date="2020-05" db="EMBL/GenBank/DDBJ databases">
        <title>Mycena genomes resolve the evolution of fungal bioluminescence.</title>
        <authorList>
            <person name="Tsai I.J."/>
        </authorList>
    </citation>
    <scope>NUCLEOTIDE SEQUENCE</scope>
    <source>
        <strain evidence="2">160909Yilan</strain>
    </source>
</reference>
<dbReference type="AlphaFoldDB" id="A0A8H6YZH8"/>
<dbReference type="OrthoDB" id="3246730at2759"/>
<feature type="compositionally biased region" description="Basic and acidic residues" evidence="1">
    <location>
        <begin position="801"/>
        <end position="828"/>
    </location>
</feature>
<dbReference type="InterPro" id="IPR040521">
    <property type="entry name" value="KDZ"/>
</dbReference>
<accession>A0A8H6YZH8</accession>
<keyword evidence="3" id="KW-1185">Reference proteome</keyword>